<name>A0ABP4RQK5_9ACTN</name>
<dbReference type="Pfam" id="PF10739">
    <property type="entry name" value="DUF2550"/>
    <property type="match status" value="1"/>
</dbReference>
<dbReference type="RefSeq" id="WP_344307003.1">
    <property type="nucleotide sequence ID" value="NZ_BAAANY010000002.1"/>
</dbReference>
<keyword evidence="3" id="KW-1185">Reference proteome</keyword>
<keyword evidence="1" id="KW-1133">Transmembrane helix</keyword>
<evidence type="ECO:0000256" key="1">
    <source>
        <dbReference type="SAM" id="Phobius"/>
    </source>
</evidence>
<proteinExistence type="predicted"/>
<keyword evidence="1" id="KW-0472">Membrane</keyword>
<feature type="transmembrane region" description="Helical" evidence="1">
    <location>
        <begin position="6"/>
        <end position="23"/>
    </location>
</feature>
<dbReference type="Proteomes" id="UP001500618">
    <property type="component" value="Unassembled WGS sequence"/>
</dbReference>
<evidence type="ECO:0000313" key="3">
    <source>
        <dbReference type="Proteomes" id="UP001500618"/>
    </source>
</evidence>
<accession>A0ABP4RQK5</accession>
<organism evidence="2 3">
    <name type="scientific">Fodinicola feengrottensis</name>
    <dbReference type="NCBI Taxonomy" id="435914"/>
    <lineage>
        <taxon>Bacteria</taxon>
        <taxon>Bacillati</taxon>
        <taxon>Actinomycetota</taxon>
        <taxon>Actinomycetes</taxon>
        <taxon>Mycobacteriales</taxon>
        <taxon>Fodinicola</taxon>
    </lineage>
</organism>
<sequence>MQFIEVAALVVIAAVALLAAIYTRRHLLRRSGGTVEMSVRLTTRGRGWGWAFGVGRFSGDELQWFRIFSLWPRPKRLFLRPSMEILRRRSPSGPETLALPPGAIVLVCSDRGSRIEVALADGALTGFLSWLEAAAPGAPFLSDRAAS</sequence>
<reference evidence="3" key="1">
    <citation type="journal article" date="2019" name="Int. J. Syst. Evol. Microbiol.">
        <title>The Global Catalogue of Microorganisms (GCM) 10K type strain sequencing project: providing services to taxonomists for standard genome sequencing and annotation.</title>
        <authorList>
            <consortium name="The Broad Institute Genomics Platform"/>
            <consortium name="The Broad Institute Genome Sequencing Center for Infectious Disease"/>
            <person name="Wu L."/>
            <person name="Ma J."/>
        </authorList>
    </citation>
    <scope>NUCLEOTIDE SEQUENCE [LARGE SCALE GENOMIC DNA]</scope>
    <source>
        <strain evidence="3">JCM 14718</strain>
    </source>
</reference>
<gene>
    <name evidence="2" type="ORF">GCM10009765_06690</name>
</gene>
<dbReference type="InterPro" id="IPR019675">
    <property type="entry name" value="DUF2550"/>
</dbReference>
<dbReference type="EMBL" id="BAAANY010000002">
    <property type="protein sequence ID" value="GAA1659973.1"/>
    <property type="molecule type" value="Genomic_DNA"/>
</dbReference>
<protein>
    <submittedName>
        <fullName evidence="2">DUF2550 domain-containing protein</fullName>
    </submittedName>
</protein>
<comment type="caution">
    <text evidence="2">The sequence shown here is derived from an EMBL/GenBank/DDBJ whole genome shotgun (WGS) entry which is preliminary data.</text>
</comment>
<evidence type="ECO:0000313" key="2">
    <source>
        <dbReference type="EMBL" id="GAA1659973.1"/>
    </source>
</evidence>
<keyword evidence="1" id="KW-0812">Transmembrane</keyword>